<feature type="transmembrane region" description="Helical" evidence="1">
    <location>
        <begin position="85"/>
        <end position="105"/>
    </location>
</feature>
<feature type="domain" description="DUF1648" evidence="2">
    <location>
        <begin position="152"/>
        <end position="198"/>
    </location>
</feature>
<dbReference type="InterPro" id="IPR043831">
    <property type="entry name" value="DUF5808"/>
</dbReference>
<keyword evidence="1" id="KW-1133">Transmembrane helix</keyword>
<dbReference type="GO" id="GO:0009636">
    <property type="term" value="P:response to toxic substance"/>
    <property type="evidence" value="ECO:0007669"/>
    <property type="project" value="TreeGrafter"/>
</dbReference>
<dbReference type="Pfam" id="PF19124">
    <property type="entry name" value="DUF5808"/>
    <property type="match status" value="1"/>
</dbReference>
<feature type="transmembrane region" description="Helical" evidence="1">
    <location>
        <begin position="192"/>
        <end position="211"/>
    </location>
</feature>
<feature type="transmembrane region" description="Helical" evidence="1">
    <location>
        <begin position="61"/>
        <end position="79"/>
    </location>
</feature>
<evidence type="ECO:0000313" key="5">
    <source>
        <dbReference type="Proteomes" id="UP000266301"/>
    </source>
</evidence>
<feature type="transmembrane region" description="Helical" evidence="1">
    <location>
        <begin position="359"/>
        <end position="376"/>
    </location>
</feature>
<keyword evidence="1" id="KW-0472">Membrane</keyword>
<accession>A0A386H2I1</accession>
<evidence type="ECO:0000313" key="4">
    <source>
        <dbReference type="EMBL" id="AYD39899.1"/>
    </source>
</evidence>
<evidence type="ECO:0000256" key="1">
    <source>
        <dbReference type="SAM" id="Phobius"/>
    </source>
</evidence>
<dbReference type="InterPro" id="IPR012867">
    <property type="entry name" value="DUF1648"/>
</dbReference>
<dbReference type="RefSeq" id="WP_119970912.1">
    <property type="nucleotide sequence ID" value="NZ_CP032416.1"/>
</dbReference>
<dbReference type="PANTHER" id="PTHR37810:SF9">
    <property type="entry name" value="MEMBRANE PROTEIN"/>
    <property type="match status" value="1"/>
</dbReference>
<feature type="transmembrane region" description="Helical" evidence="1">
    <location>
        <begin position="243"/>
        <end position="266"/>
    </location>
</feature>
<dbReference type="KEGG" id="cfer:D4Z93_04950"/>
<dbReference type="Pfam" id="PF07853">
    <property type="entry name" value="DUF1648"/>
    <property type="match status" value="1"/>
</dbReference>
<dbReference type="PANTHER" id="PTHR37810">
    <property type="entry name" value="IMMUNITY PROTEIN SDPI"/>
    <property type="match status" value="1"/>
</dbReference>
<keyword evidence="1" id="KW-0812">Transmembrane</keyword>
<protein>
    <submittedName>
        <fullName evidence="4">DUF1648 domain-containing protein</fullName>
    </submittedName>
</protein>
<dbReference type="EMBL" id="CP032416">
    <property type="protein sequence ID" value="AYD39899.1"/>
    <property type="molecule type" value="Genomic_DNA"/>
</dbReference>
<feature type="transmembrane region" description="Helical" evidence="1">
    <location>
        <begin position="6"/>
        <end position="26"/>
    </location>
</feature>
<dbReference type="Proteomes" id="UP000266301">
    <property type="component" value="Chromosome"/>
</dbReference>
<reference evidence="4 5" key="1">
    <citation type="journal article" date="2019" name="Int. J. Syst. Evol. Microbiol.">
        <title>Clostridium fermenticellae sp. nov., isolated from the mud in a fermentation cellar for the production of the Chinese liquor, baijiu.</title>
        <authorList>
            <person name="Xu P.X."/>
            <person name="Chai L.J."/>
            <person name="Qiu T."/>
            <person name="Zhang X.J."/>
            <person name="Lu Z.M."/>
            <person name="Xiao C."/>
            <person name="Wang S.T."/>
            <person name="Shen C.H."/>
            <person name="Shi J.S."/>
            <person name="Xu Z.H."/>
        </authorList>
    </citation>
    <scope>NUCLEOTIDE SEQUENCE [LARGE SCALE GENOMIC DNA]</scope>
    <source>
        <strain evidence="4 5">JN500901</strain>
    </source>
</reference>
<evidence type="ECO:0000259" key="3">
    <source>
        <dbReference type="Pfam" id="PF19124"/>
    </source>
</evidence>
<feature type="domain" description="DUF5808" evidence="3">
    <location>
        <begin position="334"/>
        <end position="357"/>
    </location>
</feature>
<evidence type="ECO:0000259" key="2">
    <source>
        <dbReference type="Pfam" id="PF07853"/>
    </source>
</evidence>
<name>A0A386H2I1_9CLOT</name>
<dbReference type="AlphaFoldDB" id="A0A386H2I1"/>
<keyword evidence="5" id="KW-1185">Reference proteome</keyword>
<feature type="transmembrane region" description="Helical" evidence="1">
    <location>
        <begin position="146"/>
        <end position="165"/>
    </location>
</feature>
<dbReference type="InterPro" id="IPR014574">
    <property type="entry name" value="UCP032908"/>
</dbReference>
<dbReference type="OrthoDB" id="9808690at2"/>
<feature type="transmembrane region" description="Helical" evidence="1">
    <location>
        <begin position="272"/>
        <end position="293"/>
    </location>
</feature>
<dbReference type="PIRSF" id="PIRSF032908">
    <property type="entry name" value="UCP032908"/>
    <property type="match status" value="1"/>
</dbReference>
<gene>
    <name evidence="4" type="ORF">D4Z93_04950</name>
</gene>
<proteinExistence type="predicted"/>
<sequence>MKSDQFIFAALMSFILFVIFIIQILMPKLTRKDIFFGVRIPEEQIENSELKSVFVNYVKRNIIVFLLFILLNFCFAYILSDYIDIIEISSVLLYILISFIVYYFSNKEVKLIKNKNTWFKGKREVVMINTDFSKNRRNEVLVSSKWFLICLIIIVFNIVIGFKYYGSLPSKVPIHFDFYGNPNGWMNKSYKVIWLMPITEIFMTVIMFFTYKIIAWSKQQINPSSPEESQKKDKMFRHVWSKYIIISSVVLDLLFTFGNLSIFNVVKVNSSYTFIITILITVFILIFTIYLSIKSGQGGSRIKLKNNSEKINYEFSSVDDDRYWKLGNTIYVNKNDPAIFVEKRFGVGWTMNFGRKESIIITIVFIFLIILIGVFAQ</sequence>
<organism evidence="4 5">
    <name type="scientific">Clostridium fermenticellae</name>
    <dbReference type="NCBI Taxonomy" id="2068654"/>
    <lineage>
        <taxon>Bacteria</taxon>
        <taxon>Bacillati</taxon>
        <taxon>Bacillota</taxon>
        <taxon>Clostridia</taxon>
        <taxon>Eubacteriales</taxon>
        <taxon>Clostridiaceae</taxon>
        <taxon>Clostridium</taxon>
    </lineage>
</organism>